<evidence type="ECO:0000313" key="1">
    <source>
        <dbReference type="EMBL" id="TGU70203.1"/>
    </source>
</evidence>
<organism evidence="1 2">
    <name type="scientific">Geomonas terrae</name>
    <dbReference type="NCBI Taxonomy" id="2562681"/>
    <lineage>
        <taxon>Bacteria</taxon>
        <taxon>Pseudomonadati</taxon>
        <taxon>Thermodesulfobacteriota</taxon>
        <taxon>Desulfuromonadia</taxon>
        <taxon>Geobacterales</taxon>
        <taxon>Geobacteraceae</taxon>
        <taxon>Geomonas</taxon>
    </lineage>
</organism>
<dbReference type="CDD" id="cd00063">
    <property type="entry name" value="FN3"/>
    <property type="match status" value="1"/>
</dbReference>
<reference evidence="1 2" key="1">
    <citation type="submission" date="2019-04" db="EMBL/GenBank/DDBJ databases">
        <title>Geobacter oryzae sp. nov., ferric-reducing bacteria isolated from paddy soil.</title>
        <authorList>
            <person name="Xu Z."/>
            <person name="Masuda Y."/>
            <person name="Itoh H."/>
            <person name="Senoo K."/>
        </authorList>
    </citation>
    <scope>NUCLEOTIDE SEQUENCE [LARGE SCALE GENOMIC DNA]</scope>
    <source>
        <strain evidence="1 2">Red111</strain>
    </source>
</reference>
<evidence type="ECO:0000313" key="2">
    <source>
        <dbReference type="Proteomes" id="UP000306416"/>
    </source>
</evidence>
<dbReference type="InterPro" id="IPR003961">
    <property type="entry name" value="FN3_dom"/>
</dbReference>
<name>A0A4S1CAP6_9BACT</name>
<dbReference type="Gene3D" id="2.60.40.10">
    <property type="entry name" value="Immunoglobulins"/>
    <property type="match status" value="1"/>
</dbReference>
<accession>A0A4S1CAP6</accession>
<gene>
    <name evidence="1" type="ORF">E4633_18565</name>
</gene>
<dbReference type="InterPro" id="IPR036116">
    <property type="entry name" value="FN3_sf"/>
</dbReference>
<dbReference type="InterPro" id="IPR013783">
    <property type="entry name" value="Ig-like_fold"/>
</dbReference>
<keyword evidence="2" id="KW-1185">Reference proteome</keyword>
<dbReference type="EMBL" id="SRSC01000005">
    <property type="protein sequence ID" value="TGU70203.1"/>
    <property type="molecule type" value="Genomic_DNA"/>
</dbReference>
<dbReference type="Proteomes" id="UP000306416">
    <property type="component" value="Unassembled WGS sequence"/>
</dbReference>
<dbReference type="RefSeq" id="WP_135872534.1">
    <property type="nucleotide sequence ID" value="NZ_SRSC01000005.1"/>
</dbReference>
<dbReference type="SUPFAM" id="SSF49265">
    <property type="entry name" value="Fibronectin type III"/>
    <property type="match status" value="1"/>
</dbReference>
<proteinExistence type="predicted"/>
<dbReference type="AlphaFoldDB" id="A0A4S1CAP6"/>
<protein>
    <submittedName>
        <fullName evidence="1">Fibronectin type III domain-containing protein</fullName>
    </submittedName>
</protein>
<sequence length="214" mass="23313">MVNTLKLDFLRAPIPARIVKGRVIIAAMTGNPFFPEPWSEHTTTLARLNEVTHNLEVSHLESLGGGKGKIAMRVLYEKEYAEEFRSLAAYVTLVAKGDMQKLTASGFDVTKAVPVQNKKHAHETVPVFEVKQGAQRGSVLFRAKSIAGAASFEVHFAVGDPAVESNWKHGAVFARCTGMELGGLTAGVDHYFRMRAITNVGPGPWSPPLPFMPT</sequence>
<comment type="caution">
    <text evidence="1">The sequence shown here is derived from an EMBL/GenBank/DDBJ whole genome shotgun (WGS) entry which is preliminary data.</text>
</comment>